<comment type="subunit">
    <text evidence="6">Homodimer.</text>
</comment>
<evidence type="ECO:0000256" key="8">
    <source>
        <dbReference type="ARBA" id="ARBA00022723"/>
    </source>
</evidence>
<evidence type="ECO:0000256" key="1">
    <source>
        <dbReference type="ARBA" id="ARBA00001638"/>
    </source>
</evidence>
<dbReference type="InterPro" id="IPR039356">
    <property type="entry name" value="YfbR/HDDC2"/>
</dbReference>
<dbReference type="Pfam" id="PF13023">
    <property type="entry name" value="HD_3"/>
    <property type="match status" value="1"/>
</dbReference>
<comment type="catalytic activity">
    <reaction evidence="1">
        <text>a 2'-deoxyribonucleoside 5'-phosphate + H2O = a 2'-deoxyribonucleoside + phosphate</text>
        <dbReference type="Rhea" id="RHEA:36167"/>
        <dbReference type="ChEBI" id="CHEBI:15377"/>
        <dbReference type="ChEBI" id="CHEBI:18274"/>
        <dbReference type="ChEBI" id="CHEBI:43474"/>
        <dbReference type="ChEBI" id="CHEBI:65317"/>
        <dbReference type="EC" id="3.1.3.89"/>
    </reaction>
</comment>
<name>U6LTM2_9EIME</name>
<dbReference type="GO" id="GO:0046872">
    <property type="term" value="F:metal ion binding"/>
    <property type="evidence" value="ECO:0007669"/>
    <property type="project" value="UniProtKB-KW"/>
</dbReference>
<sequence length="167" mass="18709">MDGIAAFLAFGRKVKKLKRAGWLRYVHPSNVESVADHSFGVSLHFLAFSDSDLEVNGRIADRNRCTMMAIVHDLAESIVGDITPLDPISPEEKEEKERNAIQTICSSIDPARAKEVIELWEEYERGETPEAMLVKDADKFDMISQVVSSLIGIATIRTTQQKLNYTI</sequence>
<reference evidence="11" key="1">
    <citation type="submission" date="2013-10" db="EMBL/GenBank/DDBJ databases">
        <title>Genomic analysis of the causative agents of coccidiosis in chickens.</title>
        <authorList>
            <person name="Reid A.J."/>
            <person name="Blake D."/>
            <person name="Billington K."/>
            <person name="Browne H."/>
            <person name="Dunn M."/>
            <person name="Hung S."/>
            <person name="Kawahara F."/>
            <person name="Miranda-Saavedra D."/>
            <person name="Mourier T."/>
            <person name="Nagra H."/>
            <person name="Otto T.D."/>
            <person name="Rawlings N."/>
            <person name="Sanchez A."/>
            <person name="Sanders M."/>
            <person name="Subramaniam C."/>
            <person name="Tay Y."/>
            <person name="Dear P."/>
            <person name="Doerig C."/>
            <person name="Gruber A."/>
            <person name="Parkinson J."/>
            <person name="Shirley M."/>
            <person name="Wan K.L."/>
            <person name="Berriman M."/>
            <person name="Tomley F."/>
            <person name="Pain A."/>
        </authorList>
    </citation>
    <scope>NUCLEOTIDE SEQUENCE [LARGE SCALE GENOMIC DNA]</scope>
    <source>
        <strain evidence="11">Houghton</strain>
    </source>
</reference>
<evidence type="ECO:0000256" key="6">
    <source>
        <dbReference type="ARBA" id="ARBA00011738"/>
    </source>
</evidence>
<feature type="domain" description="HD/PDEase" evidence="10">
    <location>
        <begin position="30"/>
        <end position="152"/>
    </location>
</feature>
<keyword evidence="8" id="KW-0479">Metal-binding</keyword>
<dbReference type="PANTHER" id="PTHR11845">
    <property type="entry name" value="5'-DEOXYNUCLEOTIDASE HDDC2"/>
    <property type="match status" value="1"/>
</dbReference>
<dbReference type="PANTHER" id="PTHR11845:SF13">
    <property type="entry name" value="5'-DEOXYNUCLEOTIDASE HDDC2"/>
    <property type="match status" value="1"/>
</dbReference>
<dbReference type="EMBL" id="HG713042">
    <property type="protein sequence ID" value="CDJ51924.1"/>
    <property type="molecule type" value="Genomic_DNA"/>
</dbReference>
<evidence type="ECO:0000256" key="7">
    <source>
        <dbReference type="ARBA" id="ARBA00012964"/>
    </source>
</evidence>
<organism evidence="11 12">
    <name type="scientific">Eimeria brunetti</name>
    <dbReference type="NCBI Taxonomy" id="51314"/>
    <lineage>
        <taxon>Eukaryota</taxon>
        <taxon>Sar</taxon>
        <taxon>Alveolata</taxon>
        <taxon>Apicomplexa</taxon>
        <taxon>Conoidasida</taxon>
        <taxon>Coccidia</taxon>
        <taxon>Eucoccidiorida</taxon>
        <taxon>Eimeriorina</taxon>
        <taxon>Eimeriidae</taxon>
        <taxon>Eimeria</taxon>
    </lineage>
</organism>
<evidence type="ECO:0000256" key="4">
    <source>
        <dbReference type="ARBA" id="ARBA00004074"/>
    </source>
</evidence>
<comment type="similarity">
    <text evidence="5">Belongs to the HDDC2 family.</text>
</comment>
<dbReference type="GO" id="GO:0005737">
    <property type="term" value="C:cytoplasm"/>
    <property type="evidence" value="ECO:0007669"/>
    <property type="project" value="TreeGrafter"/>
</dbReference>
<keyword evidence="9" id="KW-0378">Hydrolase</keyword>
<comment type="function">
    <text evidence="4">Catalyzes the dephosphorylation of the nucleoside 5'-monophosphates deoxyadenosine monophosphate (dAMP), deoxycytidine monophosphate (dCMP), deoxyguanosine monophosphate (dGMP) and deoxythymidine monophosphate (dTMP).</text>
</comment>
<proteinExistence type="inferred from homology"/>
<comment type="cofactor">
    <cofactor evidence="2">
        <name>Mn(2+)</name>
        <dbReference type="ChEBI" id="CHEBI:29035"/>
    </cofactor>
</comment>
<dbReference type="OrthoDB" id="10254258at2759"/>
<dbReference type="VEuPathDB" id="ToxoDB:EBH_0045650"/>
<dbReference type="InterPro" id="IPR003607">
    <property type="entry name" value="HD/PDEase_dom"/>
</dbReference>
<evidence type="ECO:0000256" key="5">
    <source>
        <dbReference type="ARBA" id="ARBA00009999"/>
    </source>
</evidence>
<dbReference type="Proteomes" id="UP000030750">
    <property type="component" value="Unassembled WGS sequence"/>
</dbReference>
<dbReference type="InterPro" id="IPR006674">
    <property type="entry name" value="HD_domain"/>
</dbReference>
<reference evidence="11" key="2">
    <citation type="submission" date="2013-10" db="EMBL/GenBank/DDBJ databases">
        <authorList>
            <person name="Aslett M."/>
        </authorList>
    </citation>
    <scope>NUCLEOTIDE SEQUENCE [LARGE SCALE GENOMIC DNA]</scope>
    <source>
        <strain evidence="11">Houghton</strain>
    </source>
</reference>
<dbReference type="SUPFAM" id="SSF109604">
    <property type="entry name" value="HD-domain/PDEase-like"/>
    <property type="match status" value="1"/>
</dbReference>
<evidence type="ECO:0000313" key="12">
    <source>
        <dbReference type="Proteomes" id="UP000030750"/>
    </source>
</evidence>
<evidence type="ECO:0000256" key="9">
    <source>
        <dbReference type="ARBA" id="ARBA00022801"/>
    </source>
</evidence>
<evidence type="ECO:0000313" key="11">
    <source>
        <dbReference type="EMBL" id="CDJ51924.1"/>
    </source>
</evidence>
<protein>
    <recommendedName>
        <fullName evidence="7">5'-deoxynucleotidase</fullName>
        <ecNumber evidence="7">3.1.3.89</ecNumber>
    </recommendedName>
</protein>
<keyword evidence="12" id="KW-1185">Reference proteome</keyword>
<dbReference type="Gene3D" id="1.10.3210.10">
    <property type="entry name" value="Hypothetical protein af1432"/>
    <property type="match status" value="1"/>
</dbReference>
<dbReference type="EC" id="3.1.3.89" evidence="7"/>
<evidence type="ECO:0000256" key="3">
    <source>
        <dbReference type="ARBA" id="ARBA00001941"/>
    </source>
</evidence>
<dbReference type="AlphaFoldDB" id="U6LTM2"/>
<gene>
    <name evidence="11" type="ORF">EBH_0045650</name>
</gene>
<dbReference type="SMART" id="SM00471">
    <property type="entry name" value="HDc"/>
    <property type="match status" value="1"/>
</dbReference>
<accession>U6LTM2</accession>
<evidence type="ECO:0000256" key="2">
    <source>
        <dbReference type="ARBA" id="ARBA00001936"/>
    </source>
</evidence>
<dbReference type="GO" id="GO:0002953">
    <property type="term" value="F:5'-deoxynucleotidase activity"/>
    <property type="evidence" value="ECO:0007669"/>
    <property type="project" value="UniProtKB-EC"/>
</dbReference>
<comment type="cofactor">
    <cofactor evidence="3">
        <name>Co(2+)</name>
        <dbReference type="ChEBI" id="CHEBI:48828"/>
    </cofactor>
</comment>
<evidence type="ECO:0000259" key="10">
    <source>
        <dbReference type="SMART" id="SM00471"/>
    </source>
</evidence>